<gene>
    <name evidence="1" type="ORF">BW143_00995</name>
</gene>
<comment type="caution">
    <text evidence="1">The sequence shown here is derived from an EMBL/GenBank/DDBJ whole genome shotgun (WGS) entry which is preliminary data.</text>
</comment>
<dbReference type="AlphaFoldDB" id="A0A1R1QYZ3"/>
<accession>A0A1R1RQG5</accession>
<evidence type="ECO:0000313" key="1">
    <source>
        <dbReference type="EMBL" id="OMI09848.1"/>
    </source>
</evidence>
<protein>
    <submittedName>
        <fullName evidence="1">Uncharacterized protein</fullName>
    </submittedName>
</protein>
<proteinExistence type="predicted"/>
<organism evidence="1 2">
    <name type="scientific">Bacillus swezeyi</name>
    <dbReference type="NCBI Taxonomy" id="1925020"/>
    <lineage>
        <taxon>Bacteria</taxon>
        <taxon>Bacillati</taxon>
        <taxon>Bacillota</taxon>
        <taxon>Bacilli</taxon>
        <taxon>Bacillales</taxon>
        <taxon>Bacillaceae</taxon>
        <taxon>Bacillus</taxon>
    </lineage>
</organism>
<dbReference type="Proteomes" id="UP000187367">
    <property type="component" value="Unassembled WGS sequence"/>
</dbReference>
<accession>A0A1R1QYZ3</accession>
<reference evidence="1 2" key="1">
    <citation type="submission" date="2017-01" db="EMBL/GenBank/DDBJ databases">
        <title>Bacillus phylogenomics.</title>
        <authorList>
            <person name="Dunlap C."/>
        </authorList>
    </citation>
    <scope>NUCLEOTIDE SEQUENCE [LARGE SCALE GENOMIC DNA]</scope>
    <source>
        <strain evidence="1 2">NRRL B-41282</strain>
    </source>
</reference>
<sequence length="247" mass="27761">MSIRLNVNDLHALTRQFRHSHQKISDLMHLLHRHLHVLLSSVKAAKTSDIDQAQTEMEYELKGFLHTLDDLEHLLRYTETHMKKTDQMLADRLFQNGGHLAGYPPIMSFLAASKSSADGFKMTASLLSEPLILMKQLKENGLSGLFTGNRTALYIQFDDHGKERLWSVRRLLSRNIAGNLCLLAYQQVAKGPLSYTAFTFAKKAAVTALSDLKTVCLHENQKNAAAILASFSEKAKQEQNGVNHPHT</sequence>
<name>A0A1R1QYZ3_9BACI</name>
<dbReference type="RefSeq" id="WP_076762350.1">
    <property type="nucleotide sequence ID" value="NZ_JARMMI010000005.1"/>
</dbReference>
<evidence type="ECO:0000313" key="2">
    <source>
        <dbReference type="Proteomes" id="UP000187367"/>
    </source>
</evidence>
<keyword evidence="2" id="KW-1185">Reference proteome</keyword>
<dbReference type="EMBL" id="MTJL01000002">
    <property type="protein sequence ID" value="OMI09848.1"/>
    <property type="molecule type" value="Genomic_DNA"/>
</dbReference>